<dbReference type="InterPro" id="IPR050309">
    <property type="entry name" value="Type-B_Carboxylest/Lipase"/>
</dbReference>
<dbReference type="InterPro" id="IPR002018">
    <property type="entry name" value="CarbesteraseB"/>
</dbReference>
<gene>
    <name evidence="5" type="ORF">VNI00_009124</name>
</gene>
<evidence type="ECO:0000256" key="1">
    <source>
        <dbReference type="ARBA" id="ARBA00005964"/>
    </source>
</evidence>
<keyword evidence="3" id="KW-0732">Signal</keyword>
<reference evidence="5 6" key="1">
    <citation type="submission" date="2024-01" db="EMBL/GenBank/DDBJ databases">
        <title>A draft genome for a cacao thread blight-causing isolate of Paramarasmius palmivorus.</title>
        <authorList>
            <person name="Baruah I.K."/>
            <person name="Bukari Y."/>
            <person name="Amoako-Attah I."/>
            <person name="Meinhardt L.W."/>
            <person name="Bailey B.A."/>
            <person name="Cohen S.P."/>
        </authorList>
    </citation>
    <scope>NUCLEOTIDE SEQUENCE [LARGE SCALE GENOMIC DNA]</scope>
    <source>
        <strain evidence="5 6">GH-12</strain>
    </source>
</reference>
<feature type="chain" id="PRO_5043093825" description="Carboxylic ester hydrolase" evidence="3">
    <location>
        <begin position="21"/>
        <end position="561"/>
    </location>
</feature>
<accession>A0AAW0CSW8</accession>
<evidence type="ECO:0000256" key="3">
    <source>
        <dbReference type="RuleBase" id="RU361235"/>
    </source>
</evidence>
<dbReference type="InterPro" id="IPR019826">
    <property type="entry name" value="Carboxylesterase_B_AS"/>
</dbReference>
<proteinExistence type="inferred from homology"/>
<keyword evidence="2 3" id="KW-0378">Hydrolase</keyword>
<dbReference type="EC" id="3.1.1.-" evidence="3"/>
<sequence>MHSFSRLVIAVLSCAFAAHAAPEVKLGNTTVVGRDATITVLGGVFKSKQDFFGGIPYAEPPLGNLRLKPTVLKTSPGGDTFNASQYGPSCLQPPTANDPQDSLDEDCLRINILRPANISADAKLPVLFWTYGGGFQGGSTPIFNASAIVALSEFRKTPVIYVNFNYRLGPLGFPQGAEAARRGALNLALHDQLTALEWVQRNIGIFGGDKTKVTVFGESAGSIMTAVQFLNPSFSKWARAAIFESGQAATPHLLPAQDREKSWADFVGAVPGCASVAGSNNTFDCLKAANASAIQQGLVASIAEADELFAWDPTVDGDGGFIPDLPSRLFENGTFAKLPFIAGTNLDEGPASPTFNYSTENLRNYIIANLTPPYVSEAELKKAADRILQLYPDVPALGSPFNTGNETFGLPTGYKRLAAIYGDVAFQSQRRLWQQTAANAGVKSFGYLFTQPNDIIPQPVLGVPHGLELLFVYGGAFPFGISAIKLSIAMMDYWLSFATSLNPNDGKGFPRPTWPQYTSEHQVLLQLNGNNITAIPDTFRKEQIDFINQNPVTFAHRRSFL</sequence>
<organism evidence="5 6">
    <name type="scientific">Paramarasmius palmivorus</name>
    <dbReference type="NCBI Taxonomy" id="297713"/>
    <lineage>
        <taxon>Eukaryota</taxon>
        <taxon>Fungi</taxon>
        <taxon>Dikarya</taxon>
        <taxon>Basidiomycota</taxon>
        <taxon>Agaricomycotina</taxon>
        <taxon>Agaricomycetes</taxon>
        <taxon>Agaricomycetidae</taxon>
        <taxon>Agaricales</taxon>
        <taxon>Marasmiineae</taxon>
        <taxon>Marasmiaceae</taxon>
        <taxon>Paramarasmius</taxon>
    </lineage>
</organism>
<dbReference type="Pfam" id="PF00135">
    <property type="entry name" value="COesterase"/>
    <property type="match status" value="1"/>
</dbReference>
<dbReference type="InterPro" id="IPR029058">
    <property type="entry name" value="AB_hydrolase_fold"/>
</dbReference>
<dbReference type="GO" id="GO:0016787">
    <property type="term" value="F:hydrolase activity"/>
    <property type="evidence" value="ECO:0007669"/>
    <property type="project" value="UniProtKB-KW"/>
</dbReference>
<name>A0AAW0CSW8_9AGAR</name>
<comment type="caution">
    <text evidence="5">The sequence shown here is derived from an EMBL/GenBank/DDBJ whole genome shotgun (WGS) entry which is preliminary data.</text>
</comment>
<dbReference type="Gene3D" id="3.40.50.1820">
    <property type="entry name" value="alpha/beta hydrolase"/>
    <property type="match status" value="1"/>
</dbReference>
<dbReference type="SUPFAM" id="SSF53474">
    <property type="entry name" value="alpha/beta-Hydrolases"/>
    <property type="match status" value="1"/>
</dbReference>
<dbReference type="AlphaFoldDB" id="A0AAW0CSW8"/>
<feature type="signal peptide" evidence="3">
    <location>
        <begin position="1"/>
        <end position="20"/>
    </location>
</feature>
<dbReference type="PANTHER" id="PTHR11559">
    <property type="entry name" value="CARBOXYLESTERASE"/>
    <property type="match status" value="1"/>
</dbReference>
<dbReference type="PROSITE" id="PS00122">
    <property type="entry name" value="CARBOXYLESTERASE_B_1"/>
    <property type="match status" value="1"/>
</dbReference>
<feature type="domain" description="Carboxylesterase type B" evidence="4">
    <location>
        <begin position="23"/>
        <end position="546"/>
    </location>
</feature>
<comment type="similarity">
    <text evidence="1 3">Belongs to the type-B carboxylesterase/lipase family.</text>
</comment>
<evidence type="ECO:0000313" key="6">
    <source>
        <dbReference type="Proteomes" id="UP001383192"/>
    </source>
</evidence>
<dbReference type="Proteomes" id="UP001383192">
    <property type="component" value="Unassembled WGS sequence"/>
</dbReference>
<evidence type="ECO:0000256" key="2">
    <source>
        <dbReference type="ARBA" id="ARBA00022801"/>
    </source>
</evidence>
<evidence type="ECO:0000259" key="4">
    <source>
        <dbReference type="Pfam" id="PF00135"/>
    </source>
</evidence>
<evidence type="ECO:0000313" key="5">
    <source>
        <dbReference type="EMBL" id="KAK7041835.1"/>
    </source>
</evidence>
<protein>
    <recommendedName>
        <fullName evidence="3">Carboxylic ester hydrolase</fullName>
        <ecNumber evidence="3">3.1.1.-</ecNumber>
    </recommendedName>
</protein>
<dbReference type="EMBL" id="JAYKXP010000032">
    <property type="protein sequence ID" value="KAK7041835.1"/>
    <property type="molecule type" value="Genomic_DNA"/>
</dbReference>
<keyword evidence="6" id="KW-1185">Reference proteome</keyword>